<evidence type="ECO:0000313" key="4">
    <source>
        <dbReference type="Proteomes" id="UP000236197"/>
    </source>
</evidence>
<evidence type="ECO:0000259" key="2">
    <source>
        <dbReference type="PROSITE" id="PS51385"/>
    </source>
</evidence>
<dbReference type="PROSITE" id="PS51385">
    <property type="entry name" value="YJEF_N"/>
    <property type="match status" value="1"/>
</dbReference>
<dbReference type="InterPro" id="IPR004443">
    <property type="entry name" value="YjeF_N_dom"/>
</dbReference>
<gene>
    <name evidence="3" type="ORF">C2L71_06210</name>
</gene>
<accession>A0A2K2UC15</accession>
<proteinExistence type="predicted"/>
<dbReference type="RefSeq" id="WP_275664965.1">
    <property type="nucleotide sequence ID" value="NZ_CABMLE010000005.1"/>
</dbReference>
<name>A0A2K2UC15_9ACTN</name>
<dbReference type="InterPro" id="IPR036652">
    <property type="entry name" value="YjeF_N_dom_sf"/>
</dbReference>
<evidence type="ECO:0000256" key="1">
    <source>
        <dbReference type="SAM" id="MobiDB-lite"/>
    </source>
</evidence>
<dbReference type="Proteomes" id="UP000236197">
    <property type="component" value="Unassembled WGS sequence"/>
</dbReference>
<feature type="non-terminal residue" evidence="3">
    <location>
        <position position="1"/>
    </location>
</feature>
<keyword evidence="3" id="KW-0808">Transferase</keyword>
<dbReference type="Gene3D" id="3.40.50.10260">
    <property type="entry name" value="YjeF N-terminal domain"/>
    <property type="match status" value="1"/>
</dbReference>
<comment type="caution">
    <text evidence="3">The sequence shown here is derived from an EMBL/GenBank/DDBJ whole genome shotgun (WGS) entry which is preliminary data.</text>
</comment>
<protein>
    <submittedName>
        <fullName evidence="3">Carbohydrate kinase</fullName>
    </submittedName>
</protein>
<keyword evidence="3" id="KW-0418">Kinase</keyword>
<keyword evidence="4" id="KW-1185">Reference proteome</keyword>
<organism evidence="3 4">
    <name type="scientific">Enteroscipio rubneri</name>
    <dbReference type="NCBI Taxonomy" id="2070686"/>
    <lineage>
        <taxon>Bacteria</taxon>
        <taxon>Bacillati</taxon>
        <taxon>Actinomycetota</taxon>
        <taxon>Coriobacteriia</taxon>
        <taxon>Eggerthellales</taxon>
        <taxon>Eggerthellaceae</taxon>
        <taxon>Enteroscipio</taxon>
    </lineage>
</organism>
<feature type="region of interest" description="Disordered" evidence="1">
    <location>
        <begin position="1"/>
        <end position="20"/>
    </location>
</feature>
<sequence>GRHRRRRHERGEHELGTRRALPARAKDAPFAVAVDTPSGLSAQSGTAARPTFAADITVTMIAFKPGLVLPSAARWTGLVRLEKLVDAHICLERLRATDSGDELFRTQV</sequence>
<dbReference type="GO" id="GO:0016301">
    <property type="term" value="F:kinase activity"/>
    <property type="evidence" value="ECO:0007669"/>
    <property type="project" value="UniProtKB-KW"/>
</dbReference>
<reference evidence="4" key="1">
    <citation type="submission" date="2018-01" db="EMBL/GenBank/DDBJ databases">
        <title>Rubneribacter badeniensis gen. nov., sp. nov., and Colonibacter rubneri, gen. nov., sp. nov., WGS of new members of the Eggerthellaceae.</title>
        <authorList>
            <person name="Danylec N."/>
            <person name="Stoll D.A."/>
            <person name="Doetsch A."/>
            <person name="Kulling S.E."/>
            <person name="Huch M."/>
        </authorList>
    </citation>
    <scope>NUCLEOTIDE SEQUENCE [LARGE SCALE GENOMIC DNA]</scope>
    <source>
        <strain evidence="4">ResAG-96</strain>
    </source>
</reference>
<evidence type="ECO:0000313" key="3">
    <source>
        <dbReference type="EMBL" id="PNV67863.1"/>
    </source>
</evidence>
<dbReference type="Pfam" id="PF03853">
    <property type="entry name" value="YjeF_N"/>
    <property type="match status" value="1"/>
</dbReference>
<dbReference type="SUPFAM" id="SSF64153">
    <property type="entry name" value="YjeF N-terminal domain-like"/>
    <property type="match status" value="1"/>
</dbReference>
<dbReference type="AlphaFoldDB" id="A0A2K2UC15"/>
<dbReference type="EMBL" id="PPEK01000005">
    <property type="protein sequence ID" value="PNV67863.1"/>
    <property type="molecule type" value="Genomic_DNA"/>
</dbReference>
<feature type="domain" description="YjeF N-terminal" evidence="2">
    <location>
        <begin position="1"/>
        <end position="92"/>
    </location>
</feature>